<dbReference type="STRING" id="1088818.A0A2I0A805"/>
<dbReference type="Pfam" id="PF06974">
    <property type="entry name" value="WS_DGAT_C"/>
    <property type="match status" value="1"/>
</dbReference>
<dbReference type="EC" id="2.3.1.20" evidence="13"/>
<comment type="similarity">
    <text evidence="8">In the N-terminal section; belongs to the long-chain O-acyltransferase family.</text>
</comment>
<dbReference type="GO" id="GO:0019432">
    <property type="term" value="P:triglyceride biosynthetic process"/>
    <property type="evidence" value="ECO:0007669"/>
    <property type="project" value="UniProtKB-UniPathway"/>
</dbReference>
<keyword evidence="6" id="KW-0256">Endoplasmic reticulum</keyword>
<evidence type="ECO:0000256" key="7">
    <source>
        <dbReference type="ARBA" id="ARBA00023315"/>
    </source>
</evidence>
<evidence type="ECO:0000256" key="6">
    <source>
        <dbReference type="ARBA" id="ARBA00022824"/>
    </source>
</evidence>
<feature type="domain" description="O-acyltransferase WSD1-like N-terminal" evidence="11">
    <location>
        <begin position="35"/>
        <end position="271"/>
    </location>
</feature>
<dbReference type="InterPro" id="IPR004255">
    <property type="entry name" value="O-acyltransferase_WSD1_N"/>
</dbReference>
<comment type="catalytic activity">
    <reaction evidence="10">
        <text>an acyl-CoA + a 1,2-diacyl-sn-glycerol = a triacyl-sn-glycerol + CoA</text>
        <dbReference type="Rhea" id="RHEA:10868"/>
        <dbReference type="ChEBI" id="CHEBI:17815"/>
        <dbReference type="ChEBI" id="CHEBI:57287"/>
        <dbReference type="ChEBI" id="CHEBI:58342"/>
        <dbReference type="ChEBI" id="CHEBI:64615"/>
        <dbReference type="EC" id="2.3.1.20"/>
    </reaction>
</comment>
<evidence type="ECO:0000256" key="9">
    <source>
        <dbReference type="ARBA" id="ARBA00047604"/>
    </source>
</evidence>
<evidence type="ECO:0000313" key="13">
    <source>
        <dbReference type="EMBL" id="PKA51679.1"/>
    </source>
</evidence>
<evidence type="ECO:0000259" key="12">
    <source>
        <dbReference type="Pfam" id="PF06974"/>
    </source>
</evidence>
<evidence type="ECO:0000256" key="2">
    <source>
        <dbReference type="ARBA" id="ARBA00004586"/>
    </source>
</evidence>
<evidence type="ECO:0000259" key="11">
    <source>
        <dbReference type="Pfam" id="PF03007"/>
    </source>
</evidence>
<name>A0A2I0A805_9ASPA</name>
<dbReference type="OrthoDB" id="619536at2759"/>
<dbReference type="EC" id="2.3.1.75" evidence="13"/>
<evidence type="ECO:0000256" key="8">
    <source>
        <dbReference type="ARBA" id="ARBA00024360"/>
    </source>
</evidence>
<comment type="pathway">
    <text evidence="4">Lipid metabolism.</text>
</comment>
<evidence type="ECO:0000256" key="5">
    <source>
        <dbReference type="ARBA" id="ARBA00022679"/>
    </source>
</evidence>
<evidence type="ECO:0000256" key="1">
    <source>
        <dbReference type="ARBA" id="ARBA00004162"/>
    </source>
</evidence>
<gene>
    <name evidence="13" type="primary">WSD1</name>
    <name evidence="13" type="ORF">AXF42_Ash003046</name>
</gene>
<comment type="pathway">
    <text evidence="3">Glycerolipid metabolism; triacylglycerol biosynthesis.</text>
</comment>
<keyword evidence="14" id="KW-1185">Reference proteome</keyword>
<dbReference type="GO" id="GO:0004144">
    <property type="term" value="F:diacylglycerol O-acyltransferase activity"/>
    <property type="evidence" value="ECO:0007669"/>
    <property type="project" value="UniProtKB-EC"/>
</dbReference>
<accession>A0A2I0A805</accession>
<evidence type="ECO:0000256" key="10">
    <source>
        <dbReference type="ARBA" id="ARBA00048109"/>
    </source>
</evidence>
<dbReference type="Pfam" id="PF03007">
    <property type="entry name" value="WS_DGAT_cat"/>
    <property type="match status" value="1"/>
</dbReference>
<dbReference type="EMBL" id="KZ452013">
    <property type="protein sequence ID" value="PKA51679.1"/>
    <property type="molecule type" value="Genomic_DNA"/>
</dbReference>
<evidence type="ECO:0000256" key="3">
    <source>
        <dbReference type="ARBA" id="ARBA00004771"/>
    </source>
</evidence>
<dbReference type="UniPathway" id="UPA00282"/>
<proteinExistence type="inferred from homology"/>
<feature type="domain" description="O-acyltransferase WSD1 C-terminal" evidence="12">
    <location>
        <begin position="338"/>
        <end position="487"/>
    </location>
</feature>
<keyword evidence="7 13" id="KW-0012">Acyltransferase</keyword>
<dbReference type="Proteomes" id="UP000236161">
    <property type="component" value="Unassembled WGS sequence"/>
</dbReference>
<dbReference type="AlphaFoldDB" id="A0A2I0A805"/>
<reference evidence="13 14" key="1">
    <citation type="journal article" date="2017" name="Nature">
        <title>The Apostasia genome and the evolution of orchids.</title>
        <authorList>
            <person name="Zhang G.Q."/>
            <person name="Liu K.W."/>
            <person name="Li Z."/>
            <person name="Lohaus R."/>
            <person name="Hsiao Y.Y."/>
            <person name="Niu S.C."/>
            <person name="Wang J.Y."/>
            <person name="Lin Y.C."/>
            <person name="Xu Q."/>
            <person name="Chen L.J."/>
            <person name="Yoshida K."/>
            <person name="Fujiwara S."/>
            <person name="Wang Z.W."/>
            <person name="Zhang Y.Q."/>
            <person name="Mitsuda N."/>
            <person name="Wang M."/>
            <person name="Liu G.H."/>
            <person name="Pecoraro L."/>
            <person name="Huang H.X."/>
            <person name="Xiao X.J."/>
            <person name="Lin M."/>
            <person name="Wu X.Y."/>
            <person name="Wu W.L."/>
            <person name="Chen Y.Y."/>
            <person name="Chang S.B."/>
            <person name="Sakamoto S."/>
            <person name="Ohme-Takagi M."/>
            <person name="Yagi M."/>
            <person name="Zeng S.J."/>
            <person name="Shen C.Y."/>
            <person name="Yeh C.M."/>
            <person name="Luo Y.B."/>
            <person name="Tsai W.C."/>
            <person name="Van de Peer Y."/>
            <person name="Liu Z.J."/>
        </authorList>
    </citation>
    <scope>NUCLEOTIDE SEQUENCE [LARGE SCALE GENOMIC DNA]</scope>
    <source>
        <strain evidence="14">cv. Shenzhen</strain>
        <tissue evidence="13">Stem</tissue>
    </source>
</reference>
<evidence type="ECO:0000256" key="4">
    <source>
        <dbReference type="ARBA" id="ARBA00005189"/>
    </source>
</evidence>
<protein>
    <submittedName>
        <fullName evidence="13">O-acyltransferase WSD1</fullName>
        <ecNumber evidence="13">2.3.1.20</ecNumber>
        <ecNumber evidence="13">2.3.1.75</ecNumber>
    </submittedName>
</protein>
<sequence length="503" mass="55652">MEDLQVKMKVVEAEDGGGGGEPVSPTGQYFNSSAMSISILIIFESDEALDDSQALAVVEKLFLPISPRFSSIIIKDENGVQQWKRVNVRLEDHVKTAVFPAGHHFYDEFVGEYLSTLALEQLPLTRPLWEIHLLKYRTRASAATAVFKLHHALGDGFSLMGALFSCLKRADNPSLPLTFPTARHSPPAAKAGAFIRLCRRAAKAFEVGVNTVSDFAWAMLKSTLLDDDRTPVRSGDPGPEFRPLTVSTVVFSLQNVRKIKDMLGGTINDVITGVIFYGIQLYMHSTINGHHHHHHHRHHLHEMNSCKKVTALVLLNTRIVNGYQSVEEMKRPGTKNPWGNQFAFIPVSLPSSGRGGAGVELSDPLSFVLKGRQIIRAKRNSFGVLLTGKLLEAIRRHRGPEVAAAYMHRTLRKTSMTISNLTGPIEQMIMGNNPISNFYFMVVGSPQSLSISVVSYMGKLTLAMGTEKGFIDSELLVSSMEKSFQRIFDAAIDGLNIARYKIN</sequence>
<keyword evidence="5 13" id="KW-0808">Transferase</keyword>
<dbReference type="PANTHER" id="PTHR31650:SF34">
    <property type="entry name" value="O-ACYLTRANSFERASE WSD1-LIKE ISOFORM X1"/>
    <property type="match status" value="1"/>
</dbReference>
<organism evidence="13 14">
    <name type="scientific">Apostasia shenzhenica</name>
    <dbReference type="NCBI Taxonomy" id="1088818"/>
    <lineage>
        <taxon>Eukaryota</taxon>
        <taxon>Viridiplantae</taxon>
        <taxon>Streptophyta</taxon>
        <taxon>Embryophyta</taxon>
        <taxon>Tracheophyta</taxon>
        <taxon>Spermatophyta</taxon>
        <taxon>Magnoliopsida</taxon>
        <taxon>Liliopsida</taxon>
        <taxon>Asparagales</taxon>
        <taxon>Orchidaceae</taxon>
        <taxon>Apostasioideae</taxon>
        <taxon>Apostasia</taxon>
    </lineage>
</organism>
<comment type="subcellular location">
    <subcellularLocation>
        <location evidence="1">Cell membrane</location>
        <topology evidence="1">Single-pass membrane protein</topology>
    </subcellularLocation>
    <subcellularLocation>
        <location evidence="2">Endoplasmic reticulum membrane</location>
    </subcellularLocation>
</comment>
<dbReference type="GO" id="GO:0005789">
    <property type="term" value="C:endoplasmic reticulum membrane"/>
    <property type="evidence" value="ECO:0007669"/>
    <property type="project" value="UniProtKB-SubCell"/>
</dbReference>
<comment type="catalytic activity">
    <reaction evidence="9">
        <text>a long chain fatty alcohol + a fatty acyl-CoA = a long-chain alcohol wax ester + CoA</text>
        <dbReference type="Rhea" id="RHEA:38443"/>
        <dbReference type="ChEBI" id="CHEBI:17135"/>
        <dbReference type="ChEBI" id="CHEBI:57287"/>
        <dbReference type="ChEBI" id="CHEBI:77636"/>
        <dbReference type="ChEBI" id="CHEBI:235323"/>
        <dbReference type="EC" id="2.3.1.75"/>
    </reaction>
</comment>
<dbReference type="PANTHER" id="PTHR31650">
    <property type="entry name" value="O-ACYLTRANSFERASE (WSD1-LIKE) FAMILY PROTEIN"/>
    <property type="match status" value="1"/>
</dbReference>
<dbReference type="InterPro" id="IPR009721">
    <property type="entry name" value="O-acyltransferase_WSD1_C"/>
</dbReference>
<dbReference type="GO" id="GO:0047196">
    <property type="term" value="F:long-chain-alcohol O-fatty-acyltransferase activity"/>
    <property type="evidence" value="ECO:0007669"/>
    <property type="project" value="UniProtKB-EC"/>
</dbReference>
<evidence type="ECO:0000313" key="14">
    <source>
        <dbReference type="Proteomes" id="UP000236161"/>
    </source>
</evidence>
<dbReference type="InterPro" id="IPR045034">
    <property type="entry name" value="O-acyltransferase_WSD1-like"/>
</dbReference>
<dbReference type="GO" id="GO:0005886">
    <property type="term" value="C:plasma membrane"/>
    <property type="evidence" value="ECO:0007669"/>
    <property type="project" value="UniProtKB-SubCell"/>
</dbReference>